<feature type="domain" description="Glycosyltransferase subfamily 4-like N-terminal" evidence="2">
    <location>
        <begin position="14"/>
        <end position="160"/>
    </location>
</feature>
<dbReference type="SUPFAM" id="SSF53756">
    <property type="entry name" value="UDP-Glycosyltransferase/glycogen phosphorylase"/>
    <property type="match status" value="1"/>
</dbReference>
<dbReference type="Gene3D" id="3.40.50.2000">
    <property type="entry name" value="Glycogen Phosphorylase B"/>
    <property type="match status" value="2"/>
</dbReference>
<protein>
    <submittedName>
        <fullName evidence="3">LPS glycosyltransferase</fullName>
    </submittedName>
</protein>
<proteinExistence type="predicted"/>
<name>A0A094ZII4_9PROT</name>
<dbReference type="PANTHER" id="PTHR12526">
    <property type="entry name" value="GLYCOSYLTRANSFERASE"/>
    <property type="match status" value="1"/>
</dbReference>
<dbReference type="CDD" id="cd03801">
    <property type="entry name" value="GT4_PimA-like"/>
    <property type="match status" value="1"/>
</dbReference>
<dbReference type="STRING" id="104102.AtDm6_2292"/>
<evidence type="ECO:0000259" key="1">
    <source>
        <dbReference type="Pfam" id="PF00534"/>
    </source>
</evidence>
<dbReference type="AlphaFoldDB" id="A0A094ZII4"/>
<comment type="caution">
    <text evidence="3">The sequence shown here is derived from an EMBL/GenBank/DDBJ whole genome shotgun (WGS) entry which is preliminary data.</text>
</comment>
<feature type="domain" description="Glycosyl transferase family 1" evidence="1">
    <location>
        <begin position="180"/>
        <end position="334"/>
    </location>
</feature>
<keyword evidence="4" id="KW-1185">Reference proteome</keyword>
<sequence>MRIAYVINSTEGGGAAFPVPAITRVLRQAGHEVAVFALTRRDGRAEKPMRDAGLEVFIREGGRKDHLAAFFWLQKQIALWRPTHIWTSLTRATLLGQSVGQKRGIPVISWQHSAKLRPPNDTLLRLRRNASCLWIGDSDYVTQVTRTQLGIPADRLMCWPIFHARASAPQSRPWQAGETIRLGSVGRLHPVKGYDTLCLALAQLKQTDALPPFHLTIAGEGEERAKLEALVRLHGLQNEVSLPGFCSDTGAFLADQHLYLQPSHWEGFCMAAHEAMQAGLPVISSAVGELTRSVQPGVTGWTVPPRNTEALSACLAQALARPETLHQMGQAARSYVFSHFNEDAFTKAGQAVLARLAQIAP</sequence>
<dbReference type="Pfam" id="PF13439">
    <property type="entry name" value="Glyco_transf_4"/>
    <property type="match status" value="1"/>
</dbReference>
<accession>A0A094ZII4</accession>
<dbReference type="EMBL" id="JOKM01000079">
    <property type="protein sequence ID" value="KGB22281.1"/>
    <property type="molecule type" value="Genomic_DNA"/>
</dbReference>
<dbReference type="InterPro" id="IPR028098">
    <property type="entry name" value="Glyco_trans_4-like_N"/>
</dbReference>
<keyword evidence="3" id="KW-0808">Transferase</keyword>
<evidence type="ECO:0000259" key="2">
    <source>
        <dbReference type="Pfam" id="PF13439"/>
    </source>
</evidence>
<evidence type="ECO:0000313" key="4">
    <source>
        <dbReference type="Proteomes" id="UP000029448"/>
    </source>
</evidence>
<dbReference type="GO" id="GO:0016757">
    <property type="term" value="F:glycosyltransferase activity"/>
    <property type="evidence" value="ECO:0007669"/>
    <property type="project" value="InterPro"/>
</dbReference>
<dbReference type="RefSeq" id="WP_035380814.1">
    <property type="nucleotide sequence ID" value="NZ_JACAOJ010000003.1"/>
</dbReference>
<dbReference type="PATRIC" id="fig|104102.7.peg.2268"/>
<dbReference type="Proteomes" id="UP000029448">
    <property type="component" value="Unassembled WGS sequence"/>
</dbReference>
<reference evidence="3 4" key="1">
    <citation type="submission" date="2014-06" db="EMBL/GenBank/DDBJ databases">
        <title>Functional and comparative genomic analyses of the Drosophila gut microbiota identify candidate symbiosis factors.</title>
        <authorList>
            <person name="Newell P.D."/>
            <person name="Chaston J.M."/>
            <person name="Douglas A.E."/>
        </authorList>
    </citation>
    <scope>NUCLEOTIDE SEQUENCE [LARGE SCALE GENOMIC DNA]</scope>
    <source>
        <strain evidence="3 4">DmCS_006</strain>
    </source>
</reference>
<dbReference type="GeneID" id="89479623"/>
<dbReference type="InterPro" id="IPR001296">
    <property type="entry name" value="Glyco_trans_1"/>
</dbReference>
<dbReference type="Pfam" id="PF00534">
    <property type="entry name" value="Glycos_transf_1"/>
    <property type="match status" value="1"/>
</dbReference>
<evidence type="ECO:0000313" key="3">
    <source>
        <dbReference type="EMBL" id="KGB22281.1"/>
    </source>
</evidence>
<organism evidence="3 4">
    <name type="scientific">Acetobacter tropicalis</name>
    <dbReference type="NCBI Taxonomy" id="104102"/>
    <lineage>
        <taxon>Bacteria</taxon>
        <taxon>Pseudomonadati</taxon>
        <taxon>Pseudomonadota</taxon>
        <taxon>Alphaproteobacteria</taxon>
        <taxon>Acetobacterales</taxon>
        <taxon>Acetobacteraceae</taxon>
        <taxon>Acetobacter</taxon>
    </lineage>
</organism>
<gene>
    <name evidence="3" type="ORF">AtDm6_2292</name>
</gene>